<feature type="non-terminal residue" evidence="1">
    <location>
        <position position="1"/>
    </location>
</feature>
<organism evidence="1 2">
    <name type="scientific">Candidatus Azambacteria bacterium GW2011_GWB1_42_17</name>
    <dbReference type="NCBI Taxonomy" id="1618615"/>
    <lineage>
        <taxon>Bacteria</taxon>
        <taxon>Candidatus Azamiibacteriota</taxon>
    </lineage>
</organism>
<sequence>RNPIPKEILKEIKNIIQSYFEVL</sequence>
<protein>
    <submittedName>
        <fullName evidence="1">Uncharacterized protein</fullName>
    </submittedName>
</protein>
<dbReference type="EMBL" id="LCDB01000008">
    <property type="protein sequence ID" value="KKS44452.1"/>
    <property type="molecule type" value="Genomic_DNA"/>
</dbReference>
<comment type="caution">
    <text evidence="1">The sequence shown here is derived from an EMBL/GenBank/DDBJ whole genome shotgun (WGS) entry which is preliminary data.</text>
</comment>
<gene>
    <name evidence="1" type="ORF">UV07_C0008G0001</name>
</gene>
<evidence type="ECO:0000313" key="2">
    <source>
        <dbReference type="Proteomes" id="UP000033986"/>
    </source>
</evidence>
<accession>A0A0G0Z6W6</accession>
<name>A0A0G0Z6W6_9BACT</name>
<reference evidence="1 2" key="1">
    <citation type="journal article" date="2015" name="Nature">
        <title>rRNA introns, odd ribosomes, and small enigmatic genomes across a large radiation of phyla.</title>
        <authorList>
            <person name="Brown C.T."/>
            <person name="Hug L.A."/>
            <person name="Thomas B.C."/>
            <person name="Sharon I."/>
            <person name="Castelle C.J."/>
            <person name="Singh A."/>
            <person name="Wilkins M.J."/>
            <person name="Williams K.H."/>
            <person name="Banfield J.F."/>
        </authorList>
    </citation>
    <scope>NUCLEOTIDE SEQUENCE [LARGE SCALE GENOMIC DNA]</scope>
</reference>
<dbReference type="Proteomes" id="UP000033986">
    <property type="component" value="Unassembled WGS sequence"/>
</dbReference>
<dbReference type="AlphaFoldDB" id="A0A0G0Z6W6"/>
<proteinExistence type="predicted"/>
<evidence type="ECO:0000313" key="1">
    <source>
        <dbReference type="EMBL" id="KKS44452.1"/>
    </source>
</evidence>